<dbReference type="EMBL" id="AP027729">
    <property type="protein sequence ID" value="BDZ42305.1"/>
    <property type="molecule type" value="Genomic_DNA"/>
</dbReference>
<evidence type="ECO:0000256" key="5">
    <source>
        <dbReference type="SAM" id="MobiDB-lite"/>
    </source>
</evidence>
<dbReference type="InterPro" id="IPR017853">
    <property type="entry name" value="GH"/>
</dbReference>
<dbReference type="SUPFAM" id="SSF51445">
    <property type="entry name" value="(Trans)glycosidases"/>
    <property type="match status" value="1"/>
</dbReference>
<evidence type="ECO:0000256" key="2">
    <source>
        <dbReference type="ARBA" id="ARBA00012754"/>
    </source>
</evidence>
<dbReference type="PANTHER" id="PTHR43730">
    <property type="entry name" value="BETA-MANNOSIDASE"/>
    <property type="match status" value="1"/>
</dbReference>
<proteinExistence type="predicted"/>
<keyword evidence="3" id="KW-0378">Hydrolase</keyword>
<dbReference type="InterPro" id="IPR050887">
    <property type="entry name" value="Beta-mannosidase_GH2"/>
</dbReference>
<dbReference type="InterPro" id="IPR036156">
    <property type="entry name" value="Beta-gal/glucu_dom_sf"/>
</dbReference>
<feature type="domain" description="Beta-mannosidase-like galactose-binding" evidence="6">
    <location>
        <begin position="11"/>
        <end position="189"/>
    </location>
</feature>
<dbReference type="Gene3D" id="2.60.40.10">
    <property type="entry name" value="Immunoglobulins"/>
    <property type="match status" value="1"/>
</dbReference>
<evidence type="ECO:0000256" key="1">
    <source>
        <dbReference type="ARBA" id="ARBA00000829"/>
    </source>
</evidence>
<evidence type="ECO:0000259" key="6">
    <source>
        <dbReference type="Pfam" id="PF22666"/>
    </source>
</evidence>
<dbReference type="InterPro" id="IPR008979">
    <property type="entry name" value="Galactose-bd-like_sf"/>
</dbReference>
<dbReference type="EC" id="3.2.1.25" evidence="2"/>
<comment type="catalytic activity">
    <reaction evidence="1">
        <text>Hydrolysis of terminal, non-reducing beta-D-mannose residues in beta-D-mannosides.</text>
        <dbReference type="EC" id="3.2.1.25"/>
    </reaction>
</comment>
<feature type="region of interest" description="Disordered" evidence="5">
    <location>
        <begin position="770"/>
        <end position="791"/>
    </location>
</feature>
<name>A0ABN6XC48_9CELL</name>
<reference evidence="8" key="1">
    <citation type="journal article" date="2019" name="Int. J. Syst. Evol. Microbiol.">
        <title>The Global Catalogue of Microorganisms (GCM) 10K type strain sequencing project: providing services to taxonomists for standard genome sequencing and annotation.</title>
        <authorList>
            <consortium name="The Broad Institute Genomics Platform"/>
            <consortium name="The Broad Institute Genome Sequencing Center for Infectious Disease"/>
            <person name="Wu L."/>
            <person name="Ma J."/>
        </authorList>
    </citation>
    <scope>NUCLEOTIDE SEQUENCE [LARGE SCALE GENOMIC DNA]</scope>
    <source>
        <strain evidence="8">NBRC 108565</strain>
    </source>
</reference>
<feature type="compositionally biased region" description="Basic residues" evidence="5">
    <location>
        <begin position="770"/>
        <end position="786"/>
    </location>
</feature>
<evidence type="ECO:0000313" key="7">
    <source>
        <dbReference type="EMBL" id="BDZ42305.1"/>
    </source>
</evidence>
<dbReference type="Pfam" id="PF22666">
    <property type="entry name" value="Glyco_hydro_2_N2"/>
    <property type="match status" value="1"/>
</dbReference>
<dbReference type="PANTHER" id="PTHR43730:SF1">
    <property type="entry name" value="BETA-MANNOSIDASE"/>
    <property type="match status" value="1"/>
</dbReference>
<protein>
    <recommendedName>
        <fullName evidence="2">beta-mannosidase</fullName>
        <ecNumber evidence="2">3.2.1.25</ecNumber>
    </recommendedName>
</protein>
<organism evidence="7 8">
    <name type="scientific">Paraoerskovia sediminicola</name>
    <dbReference type="NCBI Taxonomy" id="1138587"/>
    <lineage>
        <taxon>Bacteria</taxon>
        <taxon>Bacillati</taxon>
        <taxon>Actinomycetota</taxon>
        <taxon>Actinomycetes</taxon>
        <taxon>Micrococcales</taxon>
        <taxon>Cellulomonadaceae</taxon>
        <taxon>Paraoerskovia</taxon>
    </lineage>
</organism>
<dbReference type="InterPro" id="IPR054593">
    <property type="entry name" value="Beta-mannosidase-like_N2"/>
</dbReference>
<accession>A0ABN6XC48</accession>
<sequence length="841" mass="93284">MTARHELPVTWTLRAVGDEIPDDAPGWVAGLEVPGTVPGCVHTDLMDAGLVPDPYLDENEREVQWIARTGWEYATEIVWSEVDADRVDLVCDGLDTVATIELNGARVATTQNMHRSYRFDVTGRLIAGSNRIVVRFASALAHAERERDRIGALPIPNSASVHPINFVRKMASNFGWDWGPVLTTAGIWRPIALESWTAARLSRVRPAVTVRTGDGADVGEDDARATTGIVDVHVDLERAGVAGDLRVRAAIEGSVDEVVVPAGTDVARLTLEVADPELWWPRGYGAQALSDLRVVLTAADEAGENRELEEWRRRIGFRTVELDTSPDEVGSAFTLVVNGRPIFVRGANWIPDDCFPARVDAARYRRRIEQAARANIDLLRVWGGGIYESEDFYDTCDELGVMVWQDFLFACAAYPEEEPILSEVEAEARENVARLMPHASLVIWNGNNENFMGWHEWGWPARVGARGWGLRYYLDLLPRIVDEVDGTRPYCPGSPYSGSFERHTGDDDHGSSHVWDVWNTTGYEDYRARTPRFASEFGWQGPPTWATLTRAVSDAPLAPNSPGVLAHQKATDGNGKLARGLAPHFPSPTTMEDWHFANQLNQSRAVAVEIEHLRSHRGRCMGSIVWQLNDCWPVTSWAAVDGDGRAKPLWFTLQHVYQDRLVTVQPRADGLSVVLVNDSARRWSANLLVERVGIDGSCRDSCVVGAAIDPYDRVEIKVPEPVGVPSDPACELLVATVGAQRATWFYVPDKEFDYPERDVDIEVLSPRRVPPRRRASRGGTRRRRSGSRPVRSCVTSRSSRTACRPTPRSTRCSSPCCLGSRRRSPCEASRTSGRPTSCAQC</sequence>
<gene>
    <name evidence="7" type="ORF">GCM10025865_16040</name>
</gene>
<keyword evidence="4" id="KW-0326">Glycosidase</keyword>
<evidence type="ECO:0000256" key="4">
    <source>
        <dbReference type="ARBA" id="ARBA00023295"/>
    </source>
</evidence>
<evidence type="ECO:0000313" key="8">
    <source>
        <dbReference type="Proteomes" id="UP001321475"/>
    </source>
</evidence>
<dbReference type="Gene3D" id="2.60.120.260">
    <property type="entry name" value="Galactose-binding domain-like"/>
    <property type="match status" value="1"/>
</dbReference>
<evidence type="ECO:0000256" key="3">
    <source>
        <dbReference type="ARBA" id="ARBA00022801"/>
    </source>
</evidence>
<dbReference type="SUPFAM" id="SSF49303">
    <property type="entry name" value="beta-Galactosidase/glucuronidase domain"/>
    <property type="match status" value="1"/>
</dbReference>
<dbReference type="InterPro" id="IPR013783">
    <property type="entry name" value="Ig-like_fold"/>
</dbReference>
<dbReference type="Proteomes" id="UP001321475">
    <property type="component" value="Chromosome"/>
</dbReference>
<dbReference type="RefSeq" id="WP_286219295.1">
    <property type="nucleotide sequence ID" value="NZ_AP027729.1"/>
</dbReference>
<dbReference type="Gene3D" id="3.20.20.80">
    <property type="entry name" value="Glycosidases"/>
    <property type="match status" value="1"/>
</dbReference>
<keyword evidence="8" id="KW-1185">Reference proteome</keyword>
<dbReference type="SUPFAM" id="SSF49785">
    <property type="entry name" value="Galactose-binding domain-like"/>
    <property type="match status" value="1"/>
</dbReference>